<dbReference type="GO" id="GO:0016787">
    <property type="term" value="F:hydrolase activity"/>
    <property type="evidence" value="ECO:0007669"/>
    <property type="project" value="UniProtKB-KW"/>
</dbReference>
<dbReference type="Pfam" id="PF00149">
    <property type="entry name" value="Metallophos"/>
    <property type="match status" value="1"/>
</dbReference>
<accession>A0A926Q1V3</accession>
<protein>
    <submittedName>
        <fullName evidence="5">Metallophosphoesterase</fullName>
    </submittedName>
</protein>
<organism evidence="5 6">
    <name type="scientific">Sinomicrobium weinanense</name>
    <dbReference type="NCBI Taxonomy" id="2842200"/>
    <lineage>
        <taxon>Bacteria</taxon>
        <taxon>Pseudomonadati</taxon>
        <taxon>Bacteroidota</taxon>
        <taxon>Flavobacteriia</taxon>
        <taxon>Flavobacteriales</taxon>
        <taxon>Flavobacteriaceae</taxon>
        <taxon>Sinomicrobium</taxon>
    </lineage>
</organism>
<dbReference type="AlphaFoldDB" id="A0A926Q1V3"/>
<dbReference type="Gene3D" id="3.60.21.10">
    <property type="match status" value="1"/>
</dbReference>
<dbReference type="SUPFAM" id="SSF56300">
    <property type="entry name" value="Metallo-dependent phosphatases"/>
    <property type="match status" value="1"/>
</dbReference>
<keyword evidence="2" id="KW-0378">Hydrolase</keyword>
<comment type="caution">
    <text evidence="5">The sequence shown here is derived from an EMBL/GenBank/DDBJ whole genome shotgun (WGS) entry which is preliminary data.</text>
</comment>
<evidence type="ECO:0000313" key="6">
    <source>
        <dbReference type="Proteomes" id="UP000653730"/>
    </source>
</evidence>
<dbReference type="InterPro" id="IPR004843">
    <property type="entry name" value="Calcineurin-like_PHP"/>
</dbReference>
<dbReference type="RefSeq" id="WP_187964329.1">
    <property type="nucleotide sequence ID" value="NZ_JACVDC010000007.1"/>
</dbReference>
<feature type="domain" description="Calcineurin-like phosphoesterase" evidence="3">
    <location>
        <begin position="37"/>
        <end position="232"/>
    </location>
</feature>
<dbReference type="PANTHER" id="PTHR10161:SF14">
    <property type="entry name" value="TARTRATE-RESISTANT ACID PHOSPHATASE TYPE 5"/>
    <property type="match status" value="1"/>
</dbReference>
<dbReference type="Pfam" id="PF03865">
    <property type="entry name" value="ShlB"/>
    <property type="match status" value="1"/>
</dbReference>
<dbReference type="Proteomes" id="UP000653730">
    <property type="component" value="Unassembled WGS sequence"/>
</dbReference>
<sequence>MSLTAGLLIYSCATYKTQYKTPPQTVDTPATDKISHTFYFIGDAGNSPMGERSKALEAFGKELEIAEENSTAVFLGDNIYPIGMRGKDDEGRELSEYRIDIQTQIAKKFKGKTVFIPGNHDWYSDGLIGLKRQEKRIEETLGKNTFLPEDGCPLERKKINDDVDLLLIDSEWFIEDWNQHPGINAECDIKTREQFFEEVESYIKKSQGKILLIAMHHPLLSNGGHGGQFSLDKQLYPVGRKTPLPVVGSLLNFIRKTSGISPQDIQSKPYRMLKDRLFTLAQQADNVVFVSGHEHNLQYAVSRNIPLIVSGSGSKTAPASVKQDGLFSYGGQGYVKLTLTKDGRAVARFYGEKNGFTDPLFETEVRSADTDSLPEGLASDFPETVKASIYNKEEVQKGGLYASLWGKHYREEYGRLIKARTVSLDTLFGGLTPIRAGGGHQTHSLRMENKEGRQYMIREVRKGALRFLQSVAFKDQYVLDDLEDSYTEALVMDFYTTALPYAALTVGELSDAIDVLHANPSLYYVPRQKALGKYNDRYGDALYLIEERVTDGHGNVESFANSDVIISTSDVLKELRRRDKNTIDERLYIRSRLFDMLLGDWDRHDDQWRWAETGKKDGKTLYKPIPRDRDQIFSSFDGPFLGLVTRMIPGVRMMQTYTPKIRSLKWFNFEPFPLDMAILNDHSLKDWQEEAAYISENINEKTVDRAFARLPEEMDRNTLEKIKSVFLERKEYLPQIAEEYYHLLKKHVVVHGTDKDDYFVLTREKGGITKLEAYRIIKGVKKQKFMDLTFNRDETREIWLYGLEDDDVFEVNGEGDDLIPVKIIGGDNNDVYKINNARKIKVYDHRSKPNTFEGRVTKRLSDNYDLNTYDHGKVRRNAGQLFPDFGFNPDDGVKLGLKYTFTGKGLRQDPYTQQHSIKGGYYFATKGFNLAYSGEILNITSNWRLAADAAFTNPLFSINYFGYGNETENPEDELDMDYNRVRMSSFSVSPKLAWKGYMGGYFKIGPVFETVEIEKTEGRFIDEARVNPGVFDWQQFFGAEMSYGYTNFDSNSLPTLGMGFDLTAGYKSNLDNSREFFYITPQIRFTTNIDVRGKVVFATKFKARFNTGDEFEFYQAASIGGIDGLRGFRNQRFTGRTSFYNNNDLRFQLAQFRTGLFPMTLGTYGGFDYGRVWTKDDNSGQWHNAVGGGLYLNAINMFTANVSLFNSTDGNRFVFGLGFNF</sequence>
<dbReference type="InterPro" id="IPR051558">
    <property type="entry name" value="Metallophosphoesterase_PAP"/>
</dbReference>
<keyword evidence="1" id="KW-0732">Signal</keyword>
<reference evidence="5 6" key="1">
    <citation type="submission" date="2020-09" db="EMBL/GenBank/DDBJ databases">
        <title>Sinomicrobium weinanense sp. nov., a halophilic bacteria isolated from saline-alkali soil.</title>
        <authorList>
            <person name="Wu P."/>
            <person name="Ren H."/>
            <person name="Mei Y."/>
            <person name="Liang Y."/>
            <person name="Chen Z."/>
        </authorList>
    </citation>
    <scope>NUCLEOTIDE SEQUENCE [LARGE SCALE GENOMIC DNA]</scope>
    <source>
        <strain evidence="5 6">FJxs</strain>
    </source>
</reference>
<evidence type="ECO:0000256" key="1">
    <source>
        <dbReference type="ARBA" id="ARBA00022729"/>
    </source>
</evidence>
<evidence type="ECO:0000259" key="4">
    <source>
        <dbReference type="Pfam" id="PF03865"/>
    </source>
</evidence>
<gene>
    <name evidence="5" type="ORF">IBL28_04295</name>
</gene>
<dbReference type="InterPro" id="IPR029052">
    <property type="entry name" value="Metallo-depent_PP-like"/>
</dbReference>
<keyword evidence="6" id="KW-1185">Reference proteome</keyword>
<feature type="domain" description="Haemolysin activator HlyB C-terminal" evidence="4">
    <location>
        <begin position="1072"/>
        <end position="1189"/>
    </location>
</feature>
<evidence type="ECO:0000256" key="2">
    <source>
        <dbReference type="ARBA" id="ARBA00022801"/>
    </source>
</evidence>
<evidence type="ECO:0000259" key="3">
    <source>
        <dbReference type="Pfam" id="PF00149"/>
    </source>
</evidence>
<proteinExistence type="predicted"/>
<evidence type="ECO:0000313" key="5">
    <source>
        <dbReference type="EMBL" id="MBC9795174.1"/>
    </source>
</evidence>
<dbReference type="PANTHER" id="PTHR10161">
    <property type="entry name" value="TARTRATE-RESISTANT ACID PHOSPHATASE TYPE 5"/>
    <property type="match status" value="1"/>
</dbReference>
<name>A0A926Q1V3_9FLAO</name>
<dbReference type="InterPro" id="IPR005565">
    <property type="entry name" value="Hemolysn_activator_HlyB_C"/>
</dbReference>
<dbReference type="EMBL" id="JACVDC010000007">
    <property type="protein sequence ID" value="MBC9795174.1"/>
    <property type="molecule type" value="Genomic_DNA"/>
</dbReference>